<accession>A0A9J6QM72</accession>
<dbReference type="EMBL" id="JAOSHN010000001">
    <property type="protein sequence ID" value="MCU7377010.1"/>
    <property type="molecule type" value="Genomic_DNA"/>
</dbReference>
<evidence type="ECO:0000313" key="1">
    <source>
        <dbReference type="EMBL" id="MCU7377010.1"/>
    </source>
</evidence>
<dbReference type="InterPro" id="IPR014825">
    <property type="entry name" value="DNA_alkylation"/>
</dbReference>
<dbReference type="Gene3D" id="1.25.10.90">
    <property type="match status" value="1"/>
</dbReference>
<gene>
    <name evidence="1" type="ORF">OBO34_01435</name>
</gene>
<dbReference type="Proteomes" id="UP001065549">
    <property type="component" value="Unassembled WGS sequence"/>
</dbReference>
<dbReference type="Pfam" id="PF08713">
    <property type="entry name" value="DNA_alkylation"/>
    <property type="match status" value="1"/>
</dbReference>
<dbReference type="RefSeq" id="WP_148397856.1">
    <property type="nucleotide sequence ID" value="NZ_JAOSHN010000001.1"/>
</dbReference>
<comment type="caution">
    <text evidence="1">The sequence shown here is derived from an EMBL/GenBank/DDBJ whole genome shotgun (WGS) entry which is preliminary data.</text>
</comment>
<dbReference type="CDD" id="cd06561">
    <property type="entry name" value="AlkD_like"/>
    <property type="match status" value="1"/>
</dbReference>
<dbReference type="PANTHER" id="PTHR34070:SF1">
    <property type="entry name" value="DNA ALKYLATION REPAIR PROTEIN"/>
    <property type="match status" value="1"/>
</dbReference>
<reference evidence="1" key="1">
    <citation type="submission" date="2022-09" db="EMBL/GenBank/DDBJ databases">
        <title>Culturomic study of gut microbiota in children with autism spectrum disorder.</title>
        <authorList>
            <person name="Efimov B.A."/>
            <person name="Chaplin A.V."/>
            <person name="Sokolova S.R."/>
            <person name="Pikina A.P."/>
            <person name="Korzhanova M."/>
            <person name="Belova V."/>
            <person name="Korostin D."/>
        </authorList>
    </citation>
    <scope>NUCLEOTIDE SEQUENCE</scope>
    <source>
        <strain evidence="1">ASD5510</strain>
    </source>
</reference>
<evidence type="ECO:0000313" key="2">
    <source>
        <dbReference type="Proteomes" id="UP001065549"/>
    </source>
</evidence>
<proteinExistence type="predicted"/>
<dbReference type="AlphaFoldDB" id="A0A9J6QM72"/>
<organism evidence="1 2">
    <name type="scientific">Hominibacterium faecale</name>
    <dbReference type="NCBI Taxonomy" id="2839743"/>
    <lineage>
        <taxon>Bacteria</taxon>
        <taxon>Bacillati</taxon>
        <taxon>Bacillota</taxon>
        <taxon>Clostridia</taxon>
        <taxon>Peptostreptococcales</taxon>
        <taxon>Anaerovoracaceae</taxon>
        <taxon>Hominibacterium</taxon>
    </lineage>
</organism>
<keyword evidence="2" id="KW-1185">Reference proteome</keyword>
<dbReference type="InterPro" id="IPR016024">
    <property type="entry name" value="ARM-type_fold"/>
</dbReference>
<protein>
    <submittedName>
        <fullName evidence="1">DNA alkylation repair protein</fullName>
    </submittedName>
</protein>
<name>A0A9J6QM72_9FIRM</name>
<sequence length="243" mass="28630">MREERLKQLRQMADEEYKAFNCKLIPGINKERTLGVRVPALRKLAKEIVKGGWERYLEELENCKLAPGGIGGTELFYEEVMLQGMIIAAAKMERETRLAYIARFVPRIDNWAVCDTFCGDLKFADREENRRRVWEFLQSYLSDDREYFLRFGVVMIMDHYIDVSHIDSILKILAGIHHEGYYVKMAVAWALSMCYVAFPQETEALIKNNRMDDFTHNKTIQKIRESYRVSKEDKERLKGLKRK</sequence>
<dbReference type="SUPFAM" id="SSF48371">
    <property type="entry name" value="ARM repeat"/>
    <property type="match status" value="1"/>
</dbReference>
<dbReference type="PANTHER" id="PTHR34070">
    <property type="entry name" value="ARMADILLO-TYPE FOLD"/>
    <property type="match status" value="1"/>
</dbReference>